<comment type="caution">
    <text evidence="1">The sequence shown here is derived from an EMBL/GenBank/DDBJ whole genome shotgun (WGS) entry which is preliminary data.</text>
</comment>
<organism evidence="1 2">
    <name type="scientific">Tritonibacter scottomollicae</name>
    <name type="common">Epibacterium scottomollicae</name>
    <dbReference type="NCBI Taxonomy" id="483013"/>
    <lineage>
        <taxon>Bacteria</taxon>
        <taxon>Pseudomonadati</taxon>
        <taxon>Pseudomonadota</taxon>
        <taxon>Alphaproteobacteria</taxon>
        <taxon>Rhodobacterales</taxon>
        <taxon>Paracoccaceae</taxon>
        <taxon>Tritonibacter</taxon>
    </lineage>
</organism>
<dbReference type="OrthoDB" id="9771846at2"/>
<evidence type="ECO:0000313" key="2">
    <source>
        <dbReference type="Proteomes" id="UP000237718"/>
    </source>
</evidence>
<dbReference type="SUPFAM" id="SSF53448">
    <property type="entry name" value="Nucleotide-diphospho-sugar transferases"/>
    <property type="match status" value="1"/>
</dbReference>
<evidence type="ECO:0000313" key="1">
    <source>
        <dbReference type="EMBL" id="PRZ45811.1"/>
    </source>
</evidence>
<proteinExistence type="predicted"/>
<sequence length="270" mass="29971">MAATFNMVGVIRFSLLTPTFNADQFPDLKAAATALFDPARMALRLHLFENLCLPSLLRQGDPDFQLVVATSNRLPDMYLQKLSDLLAPHSHLHLVQFGAANHFQILKDAYELIPDDGESHRILFRLDDDDALDGSYVSRTKRLAAGLLPLQATPETVYAIANNRGIYLVREPGQPSQVIDSCERAPLSAGTAVVRPVAGRGNPYRYNHRKFAQHYPLFSDISVPGFLRTVHEDNHSTPAMMGLTGRQSEAELDVDLRQHFGLSLAELKAI</sequence>
<dbReference type="Pfam" id="PF11316">
    <property type="entry name" value="Rhamno_transf"/>
    <property type="match status" value="1"/>
</dbReference>
<dbReference type="InterPro" id="IPR021466">
    <property type="entry name" value="Put_rhamnosyl_transferase"/>
</dbReference>
<reference evidence="1 2" key="1">
    <citation type="submission" date="2018-03" db="EMBL/GenBank/DDBJ databases">
        <title>Genomic Encyclopedia of Archaeal and Bacterial Type Strains, Phase II (KMG-II): from individual species to whole genera.</title>
        <authorList>
            <person name="Goeker M."/>
        </authorList>
    </citation>
    <scope>NUCLEOTIDE SEQUENCE [LARGE SCALE GENOMIC DNA]</scope>
    <source>
        <strain evidence="1 2">DSM 25328</strain>
    </source>
</reference>
<dbReference type="RefSeq" id="WP_106164967.1">
    <property type="nucleotide sequence ID" value="NZ_PVUF01000013.1"/>
</dbReference>
<dbReference type="GO" id="GO:0016740">
    <property type="term" value="F:transferase activity"/>
    <property type="evidence" value="ECO:0007669"/>
    <property type="project" value="UniProtKB-KW"/>
</dbReference>
<name>A0A2T1AB47_TRISK</name>
<dbReference type="Proteomes" id="UP000237718">
    <property type="component" value="Unassembled WGS sequence"/>
</dbReference>
<accession>A0A2T1AB47</accession>
<keyword evidence="1" id="KW-0808">Transferase</keyword>
<dbReference type="AlphaFoldDB" id="A0A2T1AB47"/>
<gene>
    <name evidence="1" type="ORF">CLV89_113108</name>
</gene>
<dbReference type="InterPro" id="IPR029044">
    <property type="entry name" value="Nucleotide-diphossugar_trans"/>
</dbReference>
<dbReference type="EMBL" id="PVUF01000013">
    <property type="protein sequence ID" value="PRZ45811.1"/>
    <property type="molecule type" value="Genomic_DNA"/>
</dbReference>
<protein>
    <submittedName>
        <fullName evidence="1">Putative rhamnosyltransferase</fullName>
    </submittedName>
</protein>